<keyword evidence="1" id="KW-0677">Repeat</keyword>
<feature type="region of interest" description="Disordered" evidence="4">
    <location>
        <begin position="29"/>
        <end position="101"/>
    </location>
</feature>
<evidence type="ECO:0000313" key="6">
    <source>
        <dbReference type="EMBL" id="CAK9033392.1"/>
    </source>
</evidence>
<dbReference type="Pfam" id="PF12796">
    <property type="entry name" value="Ank_2"/>
    <property type="match status" value="1"/>
</dbReference>
<dbReference type="PROSITE" id="PS51186">
    <property type="entry name" value="GNAT"/>
    <property type="match status" value="1"/>
</dbReference>
<dbReference type="PANTHER" id="PTHR24171">
    <property type="entry name" value="ANKYRIN REPEAT DOMAIN-CONTAINING PROTEIN 39-RELATED"/>
    <property type="match status" value="1"/>
</dbReference>
<dbReference type="InterPro" id="IPR016181">
    <property type="entry name" value="Acyl_CoA_acyltransferase"/>
</dbReference>
<dbReference type="Pfam" id="PF13673">
    <property type="entry name" value="Acetyltransf_10"/>
    <property type="match status" value="1"/>
</dbReference>
<dbReference type="EMBL" id="CAXAMN010011001">
    <property type="protein sequence ID" value="CAK9033392.1"/>
    <property type="molecule type" value="Genomic_DNA"/>
</dbReference>
<dbReference type="Gene3D" id="1.25.40.20">
    <property type="entry name" value="Ankyrin repeat-containing domain"/>
    <property type="match status" value="1"/>
</dbReference>
<evidence type="ECO:0000256" key="4">
    <source>
        <dbReference type="SAM" id="MobiDB-lite"/>
    </source>
</evidence>
<dbReference type="SUPFAM" id="SSF48403">
    <property type="entry name" value="Ankyrin repeat"/>
    <property type="match status" value="1"/>
</dbReference>
<dbReference type="InterPro" id="IPR000182">
    <property type="entry name" value="GNAT_dom"/>
</dbReference>
<evidence type="ECO:0000256" key="1">
    <source>
        <dbReference type="ARBA" id="ARBA00022737"/>
    </source>
</evidence>
<accession>A0ABP0L3N2</accession>
<feature type="compositionally biased region" description="Basic and acidic residues" evidence="4">
    <location>
        <begin position="44"/>
        <end position="79"/>
    </location>
</feature>
<dbReference type="Gene3D" id="3.40.630.30">
    <property type="match status" value="1"/>
</dbReference>
<name>A0ABP0L3N2_9DINO</name>
<keyword evidence="2 3" id="KW-0040">ANK repeat</keyword>
<evidence type="ECO:0000256" key="3">
    <source>
        <dbReference type="PROSITE-ProRule" id="PRU00023"/>
    </source>
</evidence>
<feature type="domain" description="N-acetyltransferase" evidence="5">
    <location>
        <begin position="633"/>
        <end position="799"/>
    </location>
</feature>
<gene>
    <name evidence="6" type="ORF">CCMP2556_LOCUS19062</name>
</gene>
<sequence length="822" mass="93250">MAMGDQERVQTRGLDHAVWPTEVHAVPLRPQMDFPKGTQANDSRCSDIYRDQETRPSNEARPRRRDEARSQGHEKEPLGDRQYGLSETYGMGPKTQRMATVNGQRVCAEGYGEEEKERLMDVQPEAELRRLMGSKDLVLVLEIYCALAPKERVDRHSLGQIIKEELQTLLSESKKRGRARALRELKERERRVRGVDLWIGAAIHVAITHSNCSAVNIETLAEKDKMTRVAPSTVDGRLAHVTINANERSCNAMRPTWRQVSFFLRMEELKTDHRQAVVFVVGGEQPLELVRKVYFRWKESSQSTWEPPKLMGQKRAAWQDRSAWHAWKLPEQVNHLRVLRFVLWQRWVGSMPASLDEGALYPVGLESRFAYLFDSPSGGHRSNADADRTVATGGNGWQRVDDFTLVNSASKKKALEVAREANLEVLNQHGQTLMFAAAGRPSSKGGAEEICQVLEARGLDPSARDVYDQTPLFAAAQEGNLQCASWLISQGCHVNHSDLRGQTPLCIAFRHSQMEMVLKLTNELGASMHPKDLHGRRPPFFGNPIFRKAFIAKRKNQPETPSPKRRRLEREDSTALWKRFRGDLAYRCQGPEVMREWAFLDEDVPDDTVPKNCQVWASNNEYEVVVPPPEATPRIRVLEREFLLDHADYLAGYELCRAMSPDEWADFSGVPVNEPDAHKIIWNLLKPEKFSDVLLVAVDKAFREIHGYIHLRLEEPAMEVCYLKVQREMQRKGLARMLIEGGIQSARARGWNFQEMYLNVALKNNAIGFYEKMGFKPVGPARKPRSVFAEWTTMRKPTPAPVVAVAAAAPAAPAVDVVEVPP</sequence>
<proteinExistence type="predicted"/>
<protein>
    <recommendedName>
        <fullName evidence="5">N-acetyltransferase domain-containing protein</fullName>
    </recommendedName>
</protein>
<dbReference type="InterPro" id="IPR002110">
    <property type="entry name" value="Ankyrin_rpt"/>
</dbReference>
<reference evidence="6 7" key="1">
    <citation type="submission" date="2024-02" db="EMBL/GenBank/DDBJ databases">
        <authorList>
            <person name="Chen Y."/>
            <person name="Shah S."/>
            <person name="Dougan E. K."/>
            <person name="Thang M."/>
            <person name="Chan C."/>
        </authorList>
    </citation>
    <scope>NUCLEOTIDE SEQUENCE [LARGE SCALE GENOMIC DNA]</scope>
</reference>
<dbReference type="SUPFAM" id="SSF55729">
    <property type="entry name" value="Acyl-CoA N-acyltransferases (Nat)"/>
    <property type="match status" value="1"/>
</dbReference>
<evidence type="ECO:0000256" key="2">
    <source>
        <dbReference type="ARBA" id="ARBA00023043"/>
    </source>
</evidence>
<dbReference type="InterPro" id="IPR036770">
    <property type="entry name" value="Ankyrin_rpt-contain_sf"/>
</dbReference>
<dbReference type="Proteomes" id="UP001642484">
    <property type="component" value="Unassembled WGS sequence"/>
</dbReference>
<evidence type="ECO:0000259" key="5">
    <source>
        <dbReference type="PROSITE" id="PS51186"/>
    </source>
</evidence>
<comment type="caution">
    <text evidence="6">The sequence shown here is derived from an EMBL/GenBank/DDBJ whole genome shotgun (WGS) entry which is preliminary data.</text>
</comment>
<dbReference type="CDD" id="cd04301">
    <property type="entry name" value="NAT_SF"/>
    <property type="match status" value="1"/>
</dbReference>
<feature type="repeat" description="ANK" evidence="3">
    <location>
        <begin position="500"/>
        <end position="533"/>
    </location>
</feature>
<feature type="repeat" description="ANK" evidence="3">
    <location>
        <begin position="467"/>
        <end position="499"/>
    </location>
</feature>
<dbReference type="PROSITE" id="PS50088">
    <property type="entry name" value="ANK_REPEAT"/>
    <property type="match status" value="2"/>
</dbReference>
<keyword evidence="7" id="KW-1185">Reference proteome</keyword>
<organism evidence="6 7">
    <name type="scientific">Durusdinium trenchii</name>
    <dbReference type="NCBI Taxonomy" id="1381693"/>
    <lineage>
        <taxon>Eukaryota</taxon>
        <taxon>Sar</taxon>
        <taxon>Alveolata</taxon>
        <taxon>Dinophyceae</taxon>
        <taxon>Suessiales</taxon>
        <taxon>Symbiodiniaceae</taxon>
        <taxon>Durusdinium</taxon>
    </lineage>
</organism>
<dbReference type="SMART" id="SM00248">
    <property type="entry name" value="ANK"/>
    <property type="match status" value="3"/>
</dbReference>
<evidence type="ECO:0000313" key="7">
    <source>
        <dbReference type="Proteomes" id="UP001642484"/>
    </source>
</evidence>